<dbReference type="EMBL" id="QDGZ01000002">
    <property type="protein sequence ID" value="PVG83767.1"/>
    <property type="molecule type" value="Genomic_DNA"/>
</dbReference>
<evidence type="ECO:0000313" key="2">
    <source>
        <dbReference type="EMBL" id="PVG83767.1"/>
    </source>
</evidence>
<evidence type="ECO:0000259" key="1">
    <source>
        <dbReference type="Pfam" id="PF22557"/>
    </source>
</evidence>
<sequence>MAEKDLARHRRSIGLIRPEGAQIVVATNRWSGANEVRARFTYNGVQYELKVTDPIYHDHFLARGVGRYPLSDRALMTVSLAEPYTAPQPGAQAYSYKIVAAVIEPSGSPGGA</sequence>
<name>A0A2T8FDI1_9ACTN</name>
<organism evidence="2 3">
    <name type="scientific">Nocardioides gansuensis</name>
    <dbReference type="NCBI Taxonomy" id="2138300"/>
    <lineage>
        <taxon>Bacteria</taxon>
        <taxon>Bacillati</taxon>
        <taxon>Actinomycetota</taxon>
        <taxon>Actinomycetes</taxon>
        <taxon>Propionibacteriales</taxon>
        <taxon>Nocardioidaceae</taxon>
        <taxon>Nocardioides</taxon>
    </lineage>
</organism>
<keyword evidence="3" id="KW-1185">Reference proteome</keyword>
<dbReference type="InterPro" id="IPR054335">
    <property type="entry name" value="DuOB_dom"/>
</dbReference>
<accession>A0A2T8FDI1</accession>
<gene>
    <name evidence="2" type="ORF">DDE18_05490</name>
</gene>
<reference evidence="2 3" key="1">
    <citation type="submission" date="2018-04" db="EMBL/GenBank/DDBJ databases">
        <title>Genome of Nocardioides gansuensis WSJ-1.</title>
        <authorList>
            <person name="Wu S."/>
            <person name="Wang G."/>
        </authorList>
    </citation>
    <scope>NUCLEOTIDE SEQUENCE [LARGE SCALE GENOMIC DNA]</scope>
    <source>
        <strain evidence="2 3">WSJ-1</strain>
    </source>
</reference>
<comment type="caution">
    <text evidence="2">The sequence shown here is derived from an EMBL/GenBank/DDBJ whole genome shotgun (WGS) entry which is preliminary data.</text>
</comment>
<dbReference type="AlphaFoldDB" id="A0A2T8FDI1"/>
<proteinExistence type="predicted"/>
<dbReference type="Proteomes" id="UP000246018">
    <property type="component" value="Unassembled WGS sequence"/>
</dbReference>
<feature type="domain" description="Dual OB-containing" evidence="1">
    <location>
        <begin position="2"/>
        <end position="102"/>
    </location>
</feature>
<dbReference type="Pfam" id="PF22557">
    <property type="entry name" value="DuOB"/>
    <property type="match status" value="1"/>
</dbReference>
<evidence type="ECO:0000313" key="3">
    <source>
        <dbReference type="Proteomes" id="UP000246018"/>
    </source>
</evidence>
<protein>
    <recommendedName>
        <fullName evidence="1">Dual OB-containing domain-containing protein</fullName>
    </recommendedName>
</protein>